<keyword evidence="2" id="KW-0677">Repeat</keyword>
<dbReference type="InterPro" id="IPR018357">
    <property type="entry name" value="Hexapep_transf_CS"/>
</dbReference>
<evidence type="ECO:0000256" key="1">
    <source>
        <dbReference type="ARBA" id="ARBA00022679"/>
    </source>
</evidence>
<dbReference type="PROSITE" id="PS00101">
    <property type="entry name" value="HEXAPEP_TRANSFERASES"/>
    <property type="match status" value="1"/>
</dbReference>
<keyword evidence="3" id="KW-0012">Acyltransferase</keyword>
<reference evidence="3 4" key="1">
    <citation type="submission" date="2018-05" db="EMBL/GenBank/DDBJ databases">
        <title>Genetic diversity of glacier-inhabiting Cryobacterium bacteria in China and description of Cryobacterium mengkeensis sp. nov. and Arthrobacter glacialis sp. nov.</title>
        <authorList>
            <person name="Liu Q."/>
            <person name="Xin Y.-H."/>
        </authorList>
    </citation>
    <scope>NUCLEOTIDE SEQUENCE [LARGE SCALE GENOMIC DNA]</scope>
    <source>
        <strain evidence="3 4">GP3</strain>
    </source>
</reference>
<dbReference type="InterPro" id="IPR011004">
    <property type="entry name" value="Trimer_LpxA-like_sf"/>
</dbReference>
<dbReference type="OrthoDB" id="2643438at2"/>
<dbReference type="SUPFAM" id="SSF51161">
    <property type="entry name" value="Trimeric LpxA-like enzymes"/>
    <property type="match status" value="1"/>
</dbReference>
<dbReference type="Proteomes" id="UP000246303">
    <property type="component" value="Unassembled WGS sequence"/>
</dbReference>
<sequence>MTEIKVLDSYNDNHGNVIICPTIGQRPVLVNFRGSNNRLIISPNAKIQHLNIQFDCDNGLVQIGSHSGVSPLKLYARVGQDSSVRLGDNVSTTDKLTITAVEGADVVIGDDVMVATDVEIRTDDAHPIFDVITGQRVNLSQPISIGNHVWLAKRAIIFGGVSIGDGSVVGFGSLVTKDIPNNCIAAGVPARVVRKNIAWERPHLSGEKPFYKPDASTVKKSPYWNSTRVLPV</sequence>
<keyword evidence="1 3" id="KW-0808">Transferase</keyword>
<dbReference type="GO" id="GO:0016746">
    <property type="term" value="F:acyltransferase activity"/>
    <property type="evidence" value="ECO:0007669"/>
    <property type="project" value="UniProtKB-KW"/>
</dbReference>
<dbReference type="Gene3D" id="2.160.10.10">
    <property type="entry name" value="Hexapeptide repeat proteins"/>
    <property type="match status" value="1"/>
</dbReference>
<evidence type="ECO:0000256" key="2">
    <source>
        <dbReference type="ARBA" id="ARBA00022737"/>
    </source>
</evidence>
<evidence type="ECO:0000313" key="3">
    <source>
        <dbReference type="EMBL" id="PXA64223.1"/>
    </source>
</evidence>
<dbReference type="RefSeq" id="WP_110107512.1">
    <property type="nucleotide sequence ID" value="NZ_JACBZZ010000001.1"/>
</dbReference>
<dbReference type="PANTHER" id="PTHR23416">
    <property type="entry name" value="SIALIC ACID SYNTHASE-RELATED"/>
    <property type="match status" value="1"/>
</dbReference>
<keyword evidence="4" id="KW-1185">Reference proteome</keyword>
<evidence type="ECO:0000313" key="4">
    <source>
        <dbReference type="Proteomes" id="UP000246303"/>
    </source>
</evidence>
<comment type="caution">
    <text evidence="3">The sequence shown here is derived from an EMBL/GenBank/DDBJ whole genome shotgun (WGS) entry which is preliminary data.</text>
</comment>
<protein>
    <submittedName>
        <fullName evidence="3">Acyltransferase</fullName>
    </submittedName>
</protein>
<dbReference type="EMBL" id="QHLZ01000014">
    <property type="protein sequence ID" value="PXA64223.1"/>
    <property type="molecule type" value="Genomic_DNA"/>
</dbReference>
<organism evidence="3 4">
    <name type="scientific">Arthrobacter psychrochitiniphilus</name>
    <dbReference type="NCBI Taxonomy" id="291045"/>
    <lineage>
        <taxon>Bacteria</taxon>
        <taxon>Bacillati</taxon>
        <taxon>Actinomycetota</taxon>
        <taxon>Actinomycetes</taxon>
        <taxon>Micrococcales</taxon>
        <taxon>Micrococcaceae</taxon>
        <taxon>Arthrobacter</taxon>
    </lineage>
</organism>
<dbReference type="AlphaFoldDB" id="A0A2V3DMN7"/>
<proteinExistence type="predicted"/>
<name>A0A2V3DMN7_9MICC</name>
<dbReference type="InterPro" id="IPR051159">
    <property type="entry name" value="Hexapeptide_acetyltransf"/>
</dbReference>
<accession>A0A2V3DMN7</accession>
<gene>
    <name evidence="3" type="ORF">CVS29_16505</name>
</gene>